<dbReference type="Proteomes" id="UP000219072">
    <property type="component" value="Unassembled WGS sequence"/>
</dbReference>
<dbReference type="GO" id="GO:0017000">
    <property type="term" value="P:antibiotic biosynthetic process"/>
    <property type="evidence" value="ECO:0007669"/>
    <property type="project" value="UniProtKB-ARBA"/>
</dbReference>
<dbReference type="RefSeq" id="WP_141514715.1">
    <property type="nucleotide sequence ID" value="NZ_OCNE01000057.1"/>
</dbReference>
<proteinExistence type="predicted"/>
<dbReference type="InterPro" id="IPR036736">
    <property type="entry name" value="ACP-like_sf"/>
</dbReference>
<dbReference type="PROSITE" id="PS00012">
    <property type="entry name" value="PHOSPHOPANTETHEINE"/>
    <property type="match status" value="1"/>
</dbReference>
<keyword evidence="1" id="KW-0596">Phosphopantetheine</keyword>
<dbReference type="SMART" id="SM01294">
    <property type="entry name" value="PKS_PP_betabranch"/>
    <property type="match status" value="1"/>
</dbReference>
<feature type="non-terminal residue" evidence="6">
    <location>
        <position position="1"/>
    </location>
</feature>
<dbReference type="SUPFAM" id="SSF51735">
    <property type="entry name" value="NAD(P)-binding Rossmann-fold domains"/>
    <property type="match status" value="1"/>
</dbReference>
<keyword evidence="2" id="KW-0597">Phosphoprotein</keyword>
<dbReference type="OrthoDB" id="9778690at2"/>
<gene>
    <name evidence="6" type="ORF">SAMN06297387_1573</name>
</gene>
<dbReference type="GO" id="GO:0006633">
    <property type="term" value="P:fatty acid biosynthetic process"/>
    <property type="evidence" value="ECO:0007669"/>
    <property type="project" value="TreeGrafter"/>
</dbReference>
<dbReference type="Pfam" id="PF08659">
    <property type="entry name" value="KR"/>
    <property type="match status" value="1"/>
</dbReference>
<protein>
    <submittedName>
        <fullName evidence="6">KR domain-containing protein</fullName>
    </submittedName>
</protein>
<name>A0A286EB90_9ACTN</name>
<reference evidence="6 7" key="1">
    <citation type="submission" date="2017-09" db="EMBL/GenBank/DDBJ databases">
        <authorList>
            <person name="Ehlers B."/>
            <person name="Leendertz F.H."/>
        </authorList>
    </citation>
    <scope>NUCLEOTIDE SEQUENCE [LARGE SCALE GENOMIC DNA]</scope>
    <source>
        <strain evidence="6 7">CGMCC 4.7095</strain>
    </source>
</reference>
<dbReference type="InterPro" id="IPR006162">
    <property type="entry name" value="Ppantetheine_attach_site"/>
</dbReference>
<evidence type="ECO:0000256" key="3">
    <source>
        <dbReference type="ARBA" id="ARBA00022679"/>
    </source>
</evidence>
<evidence type="ECO:0000256" key="4">
    <source>
        <dbReference type="ARBA" id="ARBA00023268"/>
    </source>
</evidence>
<dbReference type="Gene3D" id="3.40.50.720">
    <property type="entry name" value="NAD(P)-binding Rossmann-like Domain"/>
    <property type="match status" value="1"/>
</dbReference>
<dbReference type="PROSITE" id="PS50075">
    <property type="entry name" value="CARRIER"/>
    <property type="match status" value="1"/>
</dbReference>
<feature type="domain" description="Carrier" evidence="5">
    <location>
        <begin position="139"/>
        <end position="214"/>
    </location>
</feature>
<accession>A0A286EB90</accession>
<dbReference type="EMBL" id="OCNE01000057">
    <property type="protein sequence ID" value="SOD68104.1"/>
    <property type="molecule type" value="Genomic_DNA"/>
</dbReference>
<evidence type="ECO:0000256" key="1">
    <source>
        <dbReference type="ARBA" id="ARBA00022450"/>
    </source>
</evidence>
<dbReference type="FunFam" id="1.10.1200.10:FF:000007">
    <property type="entry name" value="Probable polyketide synthase pks17"/>
    <property type="match status" value="1"/>
</dbReference>
<evidence type="ECO:0000259" key="5">
    <source>
        <dbReference type="PROSITE" id="PS50075"/>
    </source>
</evidence>
<dbReference type="InterPro" id="IPR020806">
    <property type="entry name" value="PKS_PP-bd"/>
</dbReference>
<dbReference type="Gene3D" id="1.10.1200.10">
    <property type="entry name" value="ACP-like"/>
    <property type="match status" value="1"/>
</dbReference>
<dbReference type="InterPro" id="IPR009081">
    <property type="entry name" value="PP-bd_ACP"/>
</dbReference>
<evidence type="ECO:0000256" key="2">
    <source>
        <dbReference type="ARBA" id="ARBA00022553"/>
    </source>
</evidence>
<dbReference type="InterPro" id="IPR050091">
    <property type="entry name" value="PKS_NRPS_Biosynth_Enz"/>
</dbReference>
<dbReference type="InterPro" id="IPR013968">
    <property type="entry name" value="PKS_KR"/>
</dbReference>
<dbReference type="AlphaFoldDB" id="A0A286EB90"/>
<dbReference type="SMART" id="SM00823">
    <property type="entry name" value="PKS_PP"/>
    <property type="match status" value="1"/>
</dbReference>
<sequence length="302" mass="31981">GQGNYAAANQFLTGLAHLRAAEGLPAQSLAWGLWDEAEGMIQGLTDTDVERIRRWGMHALSPEEGLALLDTAGRLPAASLVAARLDTAAIQQRVGGIPHKFRGLVREPVRRVAAEAQAADAGQAFSDRMAGLGEEEREVAVLDLVRGHLAAVLGLASPDAIDPERAFLEVGLDSLGAVELRNRLKSATGLNVRSTAAFDHPTPRALAGSLLSQLAPPDRSDTAKEEQRVRLALQSIPLERLRDAGLMADLLQLAGLADEEATASHNGLDDQGEKLDIDAMDTESLISMALDNSDLADSGQEA</sequence>
<dbReference type="PANTHER" id="PTHR43775">
    <property type="entry name" value="FATTY ACID SYNTHASE"/>
    <property type="match status" value="1"/>
</dbReference>
<dbReference type="GO" id="GO:0031177">
    <property type="term" value="F:phosphopantetheine binding"/>
    <property type="evidence" value="ECO:0007669"/>
    <property type="project" value="InterPro"/>
</dbReference>
<dbReference type="Pfam" id="PF00550">
    <property type="entry name" value="PP-binding"/>
    <property type="match status" value="1"/>
</dbReference>
<evidence type="ECO:0000313" key="7">
    <source>
        <dbReference type="Proteomes" id="UP000219072"/>
    </source>
</evidence>
<dbReference type="GO" id="GO:0004312">
    <property type="term" value="F:fatty acid synthase activity"/>
    <property type="evidence" value="ECO:0007669"/>
    <property type="project" value="TreeGrafter"/>
</dbReference>
<dbReference type="PANTHER" id="PTHR43775:SF51">
    <property type="entry name" value="INACTIVE PHENOLPHTHIOCEROL SYNTHESIS POLYKETIDE SYNTHASE TYPE I PKS1-RELATED"/>
    <property type="match status" value="1"/>
</dbReference>
<keyword evidence="4" id="KW-0511">Multifunctional enzyme</keyword>
<organism evidence="6 7">
    <name type="scientific">Streptomyces zhaozhouensis</name>
    <dbReference type="NCBI Taxonomy" id="1300267"/>
    <lineage>
        <taxon>Bacteria</taxon>
        <taxon>Bacillati</taxon>
        <taxon>Actinomycetota</taxon>
        <taxon>Actinomycetes</taxon>
        <taxon>Kitasatosporales</taxon>
        <taxon>Streptomycetaceae</taxon>
        <taxon>Streptomyces</taxon>
    </lineage>
</organism>
<evidence type="ECO:0000313" key="6">
    <source>
        <dbReference type="EMBL" id="SOD68104.1"/>
    </source>
</evidence>
<keyword evidence="7" id="KW-1185">Reference proteome</keyword>
<dbReference type="SUPFAM" id="SSF47336">
    <property type="entry name" value="ACP-like"/>
    <property type="match status" value="1"/>
</dbReference>
<dbReference type="InterPro" id="IPR036291">
    <property type="entry name" value="NAD(P)-bd_dom_sf"/>
</dbReference>
<keyword evidence="3" id="KW-0808">Transferase</keyword>